<sequence>MDTAMMVWSRAPRKIASIRATSTVRMAGCGGVVGLIAGSGAYNPCGSWLASDEAATGDPYLNALSVAVCGTQWTSEQLAADQGWLRACSTRQAAVAYSPMTAAMAKTTAHFLDLTPMMLTSRYDTPCYKPSSLMAGRDPIPVQGLRPGLGQQLHQFATAQRPVCQIGRQHGDTGAGQGRLLQGQGLVGADSALDRYRHVFPVHLEMPEAMAEVGMGKAIVPGQVLHRLWPLMLAQVGRGGADHRAANAQAPGDQVGIDIVAGRS</sequence>
<gene>
    <name evidence="1" type="ORF">COLO4_02422</name>
</gene>
<dbReference type="Proteomes" id="UP000187203">
    <property type="component" value="Unassembled WGS sequence"/>
</dbReference>
<accession>A0A1R3L148</accession>
<comment type="caution">
    <text evidence="1">The sequence shown here is derived from an EMBL/GenBank/DDBJ whole genome shotgun (WGS) entry which is preliminary data.</text>
</comment>
<reference evidence="2" key="1">
    <citation type="submission" date="2013-09" db="EMBL/GenBank/DDBJ databases">
        <title>Corchorus olitorius genome sequencing.</title>
        <authorList>
            <person name="Alam M."/>
            <person name="Haque M.S."/>
            <person name="Islam M.S."/>
            <person name="Emdad E.M."/>
            <person name="Islam M.M."/>
            <person name="Ahmed B."/>
            <person name="Halim A."/>
            <person name="Hossen Q.M.M."/>
            <person name="Hossain M.Z."/>
            <person name="Ahmed R."/>
            <person name="Khan M.M."/>
            <person name="Islam R."/>
            <person name="Rashid M.M."/>
            <person name="Khan S.A."/>
            <person name="Rahman M.S."/>
            <person name="Alam M."/>
            <person name="Yahiya A.S."/>
            <person name="Khan M.S."/>
            <person name="Azam M.S."/>
            <person name="Haque T."/>
            <person name="Lashkar M.Z.H."/>
            <person name="Akhand A.I."/>
            <person name="Morshed G."/>
            <person name="Roy S."/>
            <person name="Uddin K.S."/>
            <person name="Rabeya T."/>
            <person name="Hossain A.S."/>
            <person name="Chowdhury A."/>
            <person name="Snigdha A.R."/>
            <person name="Mortoza M.S."/>
            <person name="Matin S.A."/>
            <person name="Hoque S.M.E."/>
            <person name="Islam M.K."/>
            <person name="Roy D.K."/>
            <person name="Haider R."/>
            <person name="Moosa M.M."/>
            <person name="Elias S.M."/>
            <person name="Hasan A.M."/>
            <person name="Jahan S."/>
            <person name="Shafiuddin M."/>
            <person name="Mahmood N."/>
            <person name="Shommy N.S."/>
        </authorList>
    </citation>
    <scope>NUCLEOTIDE SEQUENCE [LARGE SCALE GENOMIC DNA]</scope>
    <source>
        <strain evidence="2">cv. O-4</strain>
    </source>
</reference>
<protein>
    <submittedName>
        <fullName evidence="1">Uncharacterized protein</fullName>
    </submittedName>
</protein>
<keyword evidence="2" id="KW-1185">Reference proteome</keyword>
<name>A0A1R3L148_9ROSI</name>
<evidence type="ECO:0000313" key="1">
    <source>
        <dbReference type="EMBL" id="OMP13019.1"/>
    </source>
</evidence>
<proteinExistence type="predicted"/>
<dbReference type="AlphaFoldDB" id="A0A1R3L148"/>
<organism evidence="1 2">
    <name type="scientific">Corchorus olitorius</name>
    <dbReference type="NCBI Taxonomy" id="93759"/>
    <lineage>
        <taxon>Eukaryota</taxon>
        <taxon>Viridiplantae</taxon>
        <taxon>Streptophyta</taxon>
        <taxon>Embryophyta</taxon>
        <taxon>Tracheophyta</taxon>
        <taxon>Spermatophyta</taxon>
        <taxon>Magnoliopsida</taxon>
        <taxon>eudicotyledons</taxon>
        <taxon>Gunneridae</taxon>
        <taxon>Pentapetalae</taxon>
        <taxon>rosids</taxon>
        <taxon>malvids</taxon>
        <taxon>Malvales</taxon>
        <taxon>Malvaceae</taxon>
        <taxon>Grewioideae</taxon>
        <taxon>Apeibeae</taxon>
        <taxon>Corchorus</taxon>
    </lineage>
</organism>
<dbReference type="EMBL" id="AWUE01005369">
    <property type="protein sequence ID" value="OMP13019.1"/>
    <property type="molecule type" value="Genomic_DNA"/>
</dbReference>
<evidence type="ECO:0000313" key="2">
    <source>
        <dbReference type="Proteomes" id="UP000187203"/>
    </source>
</evidence>